<reference evidence="6 7" key="1">
    <citation type="submission" date="2019-05" db="EMBL/GenBank/DDBJ databases">
        <authorList>
            <person name="Hariharan J."/>
            <person name="Choudoir M.J."/>
            <person name="Diebold P."/>
            <person name="Panke-Buisse K."/>
            <person name="Buckley D.H."/>
        </authorList>
    </citation>
    <scope>NUCLEOTIDE SEQUENCE [LARGE SCALE GENOMIC DNA]</scope>
    <source>
        <strain evidence="6 7">SUN51</strain>
    </source>
</reference>
<dbReference type="Pfam" id="PF00550">
    <property type="entry name" value="PP-binding"/>
    <property type="match status" value="1"/>
</dbReference>
<dbReference type="GO" id="GO:0005886">
    <property type="term" value="C:plasma membrane"/>
    <property type="evidence" value="ECO:0007669"/>
    <property type="project" value="TreeGrafter"/>
</dbReference>
<dbReference type="SMART" id="SM00822">
    <property type="entry name" value="PKS_KR"/>
    <property type="match status" value="1"/>
</dbReference>
<dbReference type="GO" id="GO:0071770">
    <property type="term" value="P:DIM/DIP cell wall layer assembly"/>
    <property type="evidence" value="ECO:0007669"/>
    <property type="project" value="TreeGrafter"/>
</dbReference>
<dbReference type="GO" id="GO:0005737">
    <property type="term" value="C:cytoplasm"/>
    <property type="evidence" value="ECO:0007669"/>
    <property type="project" value="UniProtKB-SubCell"/>
</dbReference>
<dbReference type="SMART" id="SM00823">
    <property type="entry name" value="PKS_PP"/>
    <property type="match status" value="1"/>
</dbReference>
<dbReference type="Gene3D" id="3.40.50.720">
    <property type="entry name" value="NAD(P)-binding Rossmann-like Domain"/>
    <property type="match status" value="1"/>
</dbReference>
<keyword evidence="7" id="KW-1185">Reference proteome</keyword>
<dbReference type="Pfam" id="PF08659">
    <property type="entry name" value="KR"/>
    <property type="match status" value="1"/>
</dbReference>
<feature type="compositionally biased region" description="Basic and acidic residues" evidence="4">
    <location>
        <begin position="833"/>
        <end position="843"/>
    </location>
</feature>
<feature type="non-terminal residue" evidence="6">
    <location>
        <position position="1"/>
    </location>
</feature>
<proteinExistence type="predicted"/>
<keyword evidence="3" id="KW-0597">Phosphoprotein</keyword>
<evidence type="ECO:0000256" key="2">
    <source>
        <dbReference type="ARBA" id="ARBA00022450"/>
    </source>
</evidence>
<dbReference type="InterPro" id="IPR013968">
    <property type="entry name" value="PKS_KR"/>
</dbReference>
<dbReference type="PANTHER" id="PTHR43775:SF37">
    <property type="entry name" value="SI:DKEY-61P9.11"/>
    <property type="match status" value="1"/>
</dbReference>
<dbReference type="OrthoDB" id="3488622at2"/>
<evidence type="ECO:0000256" key="3">
    <source>
        <dbReference type="ARBA" id="ARBA00022553"/>
    </source>
</evidence>
<accession>A0A5A9ZGN0</accession>
<dbReference type="Gene3D" id="3.30.70.3290">
    <property type="match status" value="1"/>
</dbReference>
<dbReference type="InterPro" id="IPR036291">
    <property type="entry name" value="NAD(P)-bd_dom_sf"/>
</dbReference>
<dbReference type="GO" id="GO:0017000">
    <property type="term" value="P:antibiotic biosynthetic process"/>
    <property type="evidence" value="ECO:0007669"/>
    <property type="project" value="UniProtKB-ARBA"/>
</dbReference>
<comment type="caution">
    <text evidence="6">The sequence shown here is derived from an EMBL/GenBank/DDBJ whole genome shotgun (WGS) entry which is preliminary data.</text>
</comment>
<evidence type="ECO:0000313" key="7">
    <source>
        <dbReference type="Proteomes" id="UP000324965"/>
    </source>
</evidence>
<feature type="region of interest" description="Disordered" evidence="4">
    <location>
        <begin position="833"/>
        <end position="862"/>
    </location>
</feature>
<dbReference type="Pfam" id="PF22336">
    <property type="entry name" value="RhiE-like_linker"/>
    <property type="match status" value="1"/>
</dbReference>
<comment type="subcellular location">
    <subcellularLocation>
        <location evidence="1">Cytoplasm</location>
    </subcellularLocation>
</comment>
<dbReference type="Gene3D" id="1.10.1200.10">
    <property type="entry name" value="ACP-like"/>
    <property type="match status" value="1"/>
</dbReference>
<dbReference type="InterPro" id="IPR036736">
    <property type="entry name" value="ACP-like_sf"/>
</dbReference>
<dbReference type="InterPro" id="IPR050091">
    <property type="entry name" value="PKS_NRPS_Biosynth_Enz"/>
</dbReference>
<dbReference type="GO" id="GO:0031177">
    <property type="term" value="F:phosphopantetheine binding"/>
    <property type="evidence" value="ECO:0007669"/>
    <property type="project" value="InterPro"/>
</dbReference>
<protein>
    <submittedName>
        <fullName evidence="6">SDR family NAD(P)-dependent oxidoreductase</fullName>
    </submittedName>
</protein>
<dbReference type="RefSeq" id="WP_149515990.1">
    <property type="nucleotide sequence ID" value="NZ_VDFC01000119.1"/>
</dbReference>
<dbReference type="InterPro" id="IPR054514">
    <property type="entry name" value="RhiE-like_linker"/>
</dbReference>
<feature type="region of interest" description="Disordered" evidence="4">
    <location>
        <begin position="97"/>
        <end position="133"/>
    </location>
</feature>
<dbReference type="Pfam" id="PF21394">
    <property type="entry name" value="Beta-ketacyl_N"/>
    <property type="match status" value="1"/>
</dbReference>
<gene>
    <name evidence="6" type="ORF">FGF04_38230</name>
</gene>
<organism evidence="6 7">
    <name type="scientific">Streptomyces apricus</name>
    <dbReference type="NCBI Taxonomy" id="1828112"/>
    <lineage>
        <taxon>Bacteria</taxon>
        <taxon>Bacillati</taxon>
        <taxon>Actinomycetota</taxon>
        <taxon>Actinomycetes</taxon>
        <taxon>Kitasatosporales</taxon>
        <taxon>Streptomycetaceae</taxon>
        <taxon>Streptomyces</taxon>
    </lineage>
</organism>
<feature type="compositionally biased region" description="Basic and acidic residues" evidence="4">
    <location>
        <begin position="97"/>
        <end position="110"/>
    </location>
</feature>
<dbReference type="InterPro" id="IPR020806">
    <property type="entry name" value="PKS_PP-bd"/>
</dbReference>
<evidence type="ECO:0000256" key="1">
    <source>
        <dbReference type="ARBA" id="ARBA00004496"/>
    </source>
</evidence>
<evidence type="ECO:0000259" key="5">
    <source>
        <dbReference type="PROSITE" id="PS50075"/>
    </source>
</evidence>
<dbReference type="AlphaFoldDB" id="A0A5A9ZGN0"/>
<sequence>GRRPRILVLSADDEAALRRYAVRLRAFLADGANAPQDGADAFEDGMNASDEGAGDAGDAGTLLDLAYTLQCGRSALSHRLAFTAGDRDEAVRALDAHLDAGPDARPDARAEGGTAGRKPVHTGVAPRRPLPAAAPGELADLARRGEWDTIARAWVEGTSWAWQELYTADESPRRTPAPLYPFGRARYWLDDVGPDTPAAGRSGGGPDAGLRAALAALPESERHSFLVQRLRAELGELLQYPPDVLPDPDRGFVELGLESVFAVRLGTRIEEELGVPMYATVTFDHPTVTELARHLLEEIGPDTPAGAGPSGHAGAAGIPEPRFEEVFYEGTWEAAPLPDPDPNPDPESESESVLESDLAGGPGVWSSGAVVLDTDGTLAGELARRVRDLTPDDIPVVLVRPGKEYERTGDDHYTVRPGHEQDFARLLKDLEAGPTGVPGVFVHCWARGTGTADPDLDALLDAGVRSVFPLVRQLAARPGPVRLLVVDAHCADEGPHPLAEAFGGLDRCVRHENPRLVCQSLAVAGETADAGPGAARVIEACGAELGVVDPPSEVRYGPHGRLVRRMRRLSPPTGERQPPAWAPGGTFLVTGGIGALGLAFAGHLARHAPRCSLVLVGRSAPDAEQRKAVDLIAETGATVEHVVADVGREDDVHRLLEHVRSRYGGLDGIVHAAGRIQDALLSNKTPHDVDEVLSGKLAGAVHLDALTRDDPLRFFVSFSSLTSLTGNAGQSDYGYASAFLTAFARRREELRARGERNGRSVTLIWPYMRDGGMRVDAATEGYLLRRHGLAPVDTDLAAEAFDLSLVTGAPEFGVLRADLGKLARTLPILDAREHTAPAARERAAPAATRRAPEDGPRNELRDGLRDALAEELKELGL</sequence>
<dbReference type="InterPro" id="IPR049490">
    <property type="entry name" value="C883_1060-like_KR_N"/>
</dbReference>
<dbReference type="GO" id="GO:0004312">
    <property type="term" value="F:fatty acid synthase activity"/>
    <property type="evidence" value="ECO:0007669"/>
    <property type="project" value="TreeGrafter"/>
</dbReference>
<dbReference type="InterPro" id="IPR009081">
    <property type="entry name" value="PP-bd_ACP"/>
</dbReference>
<feature type="compositionally biased region" description="Acidic residues" evidence="4">
    <location>
        <begin position="342"/>
        <end position="354"/>
    </location>
</feature>
<dbReference type="GO" id="GO:0006633">
    <property type="term" value="P:fatty acid biosynthetic process"/>
    <property type="evidence" value="ECO:0007669"/>
    <property type="project" value="TreeGrafter"/>
</dbReference>
<dbReference type="SUPFAM" id="SSF51735">
    <property type="entry name" value="NAD(P)-binding Rossmann-fold domains"/>
    <property type="match status" value="2"/>
</dbReference>
<dbReference type="SUPFAM" id="SSF47336">
    <property type="entry name" value="ACP-like"/>
    <property type="match status" value="1"/>
</dbReference>
<name>A0A5A9ZGN0_9ACTN</name>
<dbReference type="PANTHER" id="PTHR43775">
    <property type="entry name" value="FATTY ACID SYNTHASE"/>
    <property type="match status" value="1"/>
</dbReference>
<feature type="compositionally biased region" description="Basic and acidic residues" evidence="4">
    <location>
        <begin position="850"/>
        <end position="862"/>
    </location>
</feature>
<dbReference type="Proteomes" id="UP000324965">
    <property type="component" value="Unassembled WGS sequence"/>
</dbReference>
<dbReference type="CDD" id="cd08953">
    <property type="entry name" value="KR_2_SDR_x"/>
    <property type="match status" value="1"/>
</dbReference>
<dbReference type="InterPro" id="IPR057326">
    <property type="entry name" value="KR_dom"/>
</dbReference>
<dbReference type="EMBL" id="VDFC01000119">
    <property type="protein sequence ID" value="KAA0916418.1"/>
    <property type="molecule type" value="Genomic_DNA"/>
</dbReference>
<evidence type="ECO:0000313" key="6">
    <source>
        <dbReference type="EMBL" id="KAA0916418.1"/>
    </source>
</evidence>
<feature type="domain" description="Carrier" evidence="5">
    <location>
        <begin position="224"/>
        <end position="299"/>
    </location>
</feature>
<feature type="region of interest" description="Disordered" evidence="4">
    <location>
        <begin position="333"/>
        <end position="359"/>
    </location>
</feature>
<keyword evidence="2" id="KW-0596">Phosphopantetheine</keyword>
<dbReference type="SMART" id="SM01294">
    <property type="entry name" value="PKS_PP_betabranch"/>
    <property type="match status" value="1"/>
</dbReference>
<dbReference type="PROSITE" id="PS50075">
    <property type="entry name" value="CARRIER"/>
    <property type="match status" value="1"/>
</dbReference>
<evidence type="ECO:0000256" key="4">
    <source>
        <dbReference type="SAM" id="MobiDB-lite"/>
    </source>
</evidence>